<keyword evidence="3" id="KW-1185">Reference proteome</keyword>
<comment type="caution">
    <text evidence="2">The sequence shown here is derived from an EMBL/GenBank/DDBJ whole genome shotgun (WGS) entry which is preliminary data.</text>
</comment>
<feature type="compositionally biased region" description="Acidic residues" evidence="1">
    <location>
        <begin position="227"/>
        <end position="239"/>
    </location>
</feature>
<feature type="region of interest" description="Disordered" evidence="1">
    <location>
        <begin position="77"/>
        <end position="96"/>
    </location>
</feature>
<reference evidence="2" key="1">
    <citation type="submission" date="2022-11" db="EMBL/GenBank/DDBJ databases">
        <title>Chromosomal genome sequence assembly and mating type (MAT) locus characterization of the leprose asexual lichenized fungus Lepraria neglecta (Nyl.) Erichsen.</title>
        <authorList>
            <person name="Allen J.L."/>
            <person name="Pfeffer B."/>
        </authorList>
    </citation>
    <scope>NUCLEOTIDE SEQUENCE</scope>
    <source>
        <strain evidence="2">Allen 5258</strain>
    </source>
</reference>
<feature type="region of interest" description="Disordered" evidence="1">
    <location>
        <begin position="185"/>
        <end position="252"/>
    </location>
</feature>
<proteinExistence type="predicted"/>
<accession>A0AAD9Z897</accession>
<name>A0AAD9Z897_9LECA</name>
<dbReference type="Proteomes" id="UP001276659">
    <property type="component" value="Unassembled WGS sequence"/>
</dbReference>
<dbReference type="AlphaFoldDB" id="A0AAD9Z897"/>
<evidence type="ECO:0000256" key="1">
    <source>
        <dbReference type="SAM" id="MobiDB-lite"/>
    </source>
</evidence>
<dbReference type="EMBL" id="JASNWA010000008">
    <property type="protein sequence ID" value="KAK3171278.1"/>
    <property type="molecule type" value="Genomic_DNA"/>
</dbReference>
<evidence type="ECO:0000313" key="2">
    <source>
        <dbReference type="EMBL" id="KAK3171278.1"/>
    </source>
</evidence>
<sequence length="281" mass="31912">MATSNSEIKMSDVQHDKLSDSKSDIHFILNTCGTSAPESGLVTPATTPVLPSTSASKHKAAAVFLDLSTQSQADQMEGIVSSDSNPRQDPRSVRRPWYDPANYPLCQPSRHHAARNSHEPTDEEGNPLSLRWWSQHARLREDRDLNLRLWNGEMRGNRRVYRLHQWARMVDEKGRKIPTPIGRWGQYGRIVPGNNPPNQRGYNERELIYGPDPRNPCPVSRPKAEETGDETEDEDEDESDGKASKEKKKDGLAGIFDRLARRSIWDSYYLDQDWTGYGSLD</sequence>
<gene>
    <name evidence="2" type="ORF">OEA41_003362</name>
</gene>
<evidence type="ECO:0000313" key="3">
    <source>
        <dbReference type="Proteomes" id="UP001276659"/>
    </source>
</evidence>
<feature type="compositionally biased region" description="Basic and acidic residues" evidence="1">
    <location>
        <begin position="240"/>
        <end position="251"/>
    </location>
</feature>
<organism evidence="2 3">
    <name type="scientific">Lepraria neglecta</name>
    <dbReference type="NCBI Taxonomy" id="209136"/>
    <lineage>
        <taxon>Eukaryota</taxon>
        <taxon>Fungi</taxon>
        <taxon>Dikarya</taxon>
        <taxon>Ascomycota</taxon>
        <taxon>Pezizomycotina</taxon>
        <taxon>Lecanoromycetes</taxon>
        <taxon>OSLEUM clade</taxon>
        <taxon>Lecanoromycetidae</taxon>
        <taxon>Lecanorales</taxon>
        <taxon>Lecanorineae</taxon>
        <taxon>Stereocaulaceae</taxon>
        <taxon>Lepraria</taxon>
    </lineage>
</organism>
<protein>
    <submittedName>
        <fullName evidence="2">Uncharacterized protein</fullName>
    </submittedName>
</protein>